<feature type="chain" id="PRO_5040998310" description="Ig-like domain-containing protein" evidence="2">
    <location>
        <begin position="29"/>
        <end position="208"/>
    </location>
</feature>
<feature type="transmembrane region" description="Helical" evidence="1">
    <location>
        <begin position="148"/>
        <end position="169"/>
    </location>
</feature>
<feature type="domain" description="Ig-like" evidence="3">
    <location>
        <begin position="19"/>
        <end position="126"/>
    </location>
</feature>
<dbReference type="Pfam" id="PF07686">
    <property type="entry name" value="V-set"/>
    <property type="match status" value="1"/>
</dbReference>
<dbReference type="EMBL" id="CYRY02037707">
    <property type="protein sequence ID" value="VCX27446.1"/>
    <property type="molecule type" value="Genomic_DNA"/>
</dbReference>
<comment type="caution">
    <text evidence="4">The sequence shown here is derived from an EMBL/GenBank/DDBJ whole genome shotgun (WGS) entry which is preliminary data.</text>
</comment>
<feature type="signal peptide" evidence="2">
    <location>
        <begin position="1"/>
        <end position="28"/>
    </location>
</feature>
<gene>
    <name evidence="4" type="ORF">BN2614_LOCUS1</name>
</gene>
<dbReference type="SMART" id="SM00409">
    <property type="entry name" value="IG"/>
    <property type="match status" value="1"/>
</dbReference>
<dbReference type="Proteomes" id="UP000269945">
    <property type="component" value="Unassembled WGS sequence"/>
</dbReference>
<name>A0A9X9M221_GULGU</name>
<dbReference type="Gene3D" id="2.60.40.10">
    <property type="entry name" value="Immunoglobulins"/>
    <property type="match status" value="1"/>
</dbReference>
<dbReference type="PROSITE" id="PS50835">
    <property type="entry name" value="IG_LIKE"/>
    <property type="match status" value="1"/>
</dbReference>
<dbReference type="InterPro" id="IPR036179">
    <property type="entry name" value="Ig-like_dom_sf"/>
</dbReference>
<evidence type="ECO:0000256" key="1">
    <source>
        <dbReference type="SAM" id="Phobius"/>
    </source>
</evidence>
<keyword evidence="1" id="KW-0472">Membrane</keyword>
<dbReference type="InterPro" id="IPR013783">
    <property type="entry name" value="Ig-like_fold"/>
</dbReference>
<protein>
    <recommendedName>
        <fullName evidence="3">Ig-like domain-containing protein</fullName>
    </recommendedName>
</protein>
<keyword evidence="2" id="KW-0732">Signal</keyword>
<accession>A0A9X9M221</accession>
<dbReference type="InterPro" id="IPR007110">
    <property type="entry name" value="Ig-like_dom"/>
</dbReference>
<dbReference type="InterPro" id="IPR003599">
    <property type="entry name" value="Ig_sub"/>
</dbReference>
<evidence type="ECO:0000313" key="4">
    <source>
        <dbReference type="EMBL" id="VCX27446.1"/>
    </source>
</evidence>
<proteinExistence type="predicted"/>
<sequence length="208" mass="23395">DRPRPRPVFSLAHAALSVPLAVCSLASATREVKVACSEEADLPCTVHTDPQGPYRVFWAKLTEGGEERMEVTQEGLRSHRQKEASLEAFRAGLYLKIRNTSHCHAGTYRCTVEELDGQRNQSGTVTLKVTGCPKERREDTFQKYRAEIVLLLALVVFYLTLIIFTCKFAQQQSIFPDFSKPVMERAFLPVTSPQKPLEPVTLPKTEMV</sequence>
<evidence type="ECO:0000256" key="2">
    <source>
        <dbReference type="SAM" id="SignalP"/>
    </source>
</evidence>
<feature type="non-terminal residue" evidence="4">
    <location>
        <position position="208"/>
    </location>
</feature>
<dbReference type="InterPro" id="IPR013106">
    <property type="entry name" value="Ig_V-set"/>
</dbReference>
<organism evidence="4 5">
    <name type="scientific">Gulo gulo</name>
    <name type="common">Wolverine</name>
    <name type="synonym">Gluton</name>
    <dbReference type="NCBI Taxonomy" id="48420"/>
    <lineage>
        <taxon>Eukaryota</taxon>
        <taxon>Metazoa</taxon>
        <taxon>Chordata</taxon>
        <taxon>Craniata</taxon>
        <taxon>Vertebrata</taxon>
        <taxon>Euteleostomi</taxon>
        <taxon>Mammalia</taxon>
        <taxon>Eutheria</taxon>
        <taxon>Laurasiatheria</taxon>
        <taxon>Carnivora</taxon>
        <taxon>Caniformia</taxon>
        <taxon>Musteloidea</taxon>
        <taxon>Mustelidae</taxon>
        <taxon>Guloninae</taxon>
        <taxon>Gulo</taxon>
    </lineage>
</organism>
<dbReference type="AlphaFoldDB" id="A0A9X9M221"/>
<evidence type="ECO:0000259" key="3">
    <source>
        <dbReference type="PROSITE" id="PS50835"/>
    </source>
</evidence>
<dbReference type="PANTHER" id="PTHR15193">
    <property type="entry name" value="CD83 ANTIGEN"/>
    <property type="match status" value="1"/>
</dbReference>
<keyword evidence="1" id="KW-0812">Transmembrane</keyword>
<dbReference type="PANTHER" id="PTHR15193:SF1">
    <property type="entry name" value="CD83 ANTIGEN"/>
    <property type="match status" value="1"/>
</dbReference>
<evidence type="ECO:0000313" key="5">
    <source>
        <dbReference type="Proteomes" id="UP000269945"/>
    </source>
</evidence>
<keyword evidence="1" id="KW-1133">Transmembrane helix</keyword>
<dbReference type="SUPFAM" id="SSF48726">
    <property type="entry name" value="Immunoglobulin"/>
    <property type="match status" value="1"/>
</dbReference>
<reference evidence="4 5" key="1">
    <citation type="submission" date="2018-10" db="EMBL/GenBank/DDBJ databases">
        <authorList>
            <person name="Ekblom R."/>
            <person name="Jareborg N."/>
        </authorList>
    </citation>
    <scope>NUCLEOTIDE SEQUENCE [LARGE SCALE GENOMIC DNA]</scope>
    <source>
        <tissue evidence="4">Muscle</tissue>
    </source>
</reference>
<keyword evidence="5" id="KW-1185">Reference proteome</keyword>